<accession>A0A097ERD1</accession>
<comment type="similarity">
    <text evidence="1">Belongs to the RutC family.</text>
</comment>
<dbReference type="InterPro" id="IPR035959">
    <property type="entry name" value="RutC-like_sf"/>
</dbReference>
<dbReference type="PROSITE" id="PS01094">
    <property type="entry name" value="UPF0076"/>
    <property type="match status" value="1"/>
</dbReference>
<organism evidence="2 3">
    <name type="scientific">Candidatus Francisella endociliophora</name>
    <dbReference type="NCBI Taxonomy" id="653937"/>
    <lineage>
        <taxon>Bacteria</taxon>
        <taxon>Pseudomonadati</taxon>
        <taxon>Pseudomonadota</taxon>
        <taxon>Gammaproteobacteria</taxon>
        <taxon>Thiotrichales</taxon>
        <taxon>Francisellaceae</taxon>
        <taxon>Francisella</taxon>
    </lineage>
</organism>
<dbReference type="Gene3D" id="3.30.1330.40">
    <property type="entry name" value="RutC-like"/>
    <property type="match status" value="1"/>
</dbReference>
<keyword evidence="3" id="KW-1185">Reference proteome</keyword>
<proteinExistence type="inferred from homology"/>
<dbReference type="InterPro" id="IPR006175">
    <property type="entry name" value="YjgF/YER057c/UK114"/>
</dbReference>
<evidence type="ECO:0000313" key="3">
    <source>
        <dbReference type="Proteomes" id="UP000029672"/>
    </source>
</evidence>
<sequence length="126" mass="13748">MEKVKINTTNAPQAIGSYEQAIKVGNMVYTSGQIGLKADGTMAGECIKEQTTQVMQNLKAVLEAADSGLDKVVKATIFIKDMAEFKVIDEVYNGFFDGNYPARSCVEVSRLPRNVRIEIEAIAIAN</sequence>
<dbReference type="InterPro" id="IPR019897">
    <property type="entry name" value="RidA_CS"/>
</dbReference>
<gene>
    <name evidence="2" type="ORF">LO80_09035</name>
</gene>
<dbReference type="SUPFAM" id="SSF55298">
    <property type="entry name" value="YjgF-like"/>
    <property type="match status" value="1"/>
</dbReference>
<reference evidence="2 3" key="1">
    <citation type="submission" date="2014-10" db="EMBL/GenBank/DDBJ databases">
        <title>Whole genome sequence of Francisella endociliophora strain FSC1006, isolated from a laboratory culture of the marine ciliate Euplotes raikovi.</title>
        <authorList>
            <person name="Granberg M."/>
            <person name="Backman S."/>
            <person name="Lundmark E."/>
            <person name="Nilsson E."/>
            <person name="Karlsson E."/>
            <person name="Thelaus J."/>
            <person name="Ohrman C."/>
            <person name="Larkeryd A."/>
            <person name="Stenberg P."/>
        </authorList>
    </citation>
    <scope>NUCLEOTIDE SEQUENCE [LARGE SCALE GENOMIC DNA]</scope>
    <source>
        <strain evidence="2 3">FSC1006</strain>
    </source>
</reference>
<dbReference type="PANTHER" id="PTHR11803">
    <property type="entry name" value="2-IMINOBUTANOATE/2-IMINOPROPANOATE DEAMINASE RIDA"/>
    <property type="match status" value="1"/>
</dbReference>
<evidence type="ECO:0000313" key="2">
    <source>
        <dbReference type="EMBL" id="AIT10102.1"/>
    </source>
</evidence>
<dbReference type="STRING" id="1547445.LO80_09035"/>
<dbReference type="GO" id="GO:0005829">
    <property type="term" value="C:cytosol"/>
    <property type="evidence" value="ECO:0007669"/>
    <property type="project" value="TreeGrafter"/>
</dbReference>
<dbReference type="RefSeq" id="WP_040010476.1">
    <property type="nucleotide sequence ID" value="NZ_CP009574.1"/>
</dbReference>
<dbReference type="KEGG" id="frf:LO80_09035"/>
<dbReference type="InterPro" id="IPR006056">
    <property type="entry name" value="RidA"/>
</dbReference>
<evidence type="ECO:0000256" key="1">
    <source>
        <dbReference type="ARBA" id="ARBA00010552"/>
    </source>
</evidence>
<dbReference type="NCBIfam" id="TIGR00004">
    <property type="entry name" value="Rid family detoxifying hydrolase"/>
    <property type="match status" value="1"/>
</dbReference>
<dbReference type="FunFam" id="3.30.1330.40:FF:000001">
    <property type="entry name" value="L-PSP family endoribonuclease"/>
    <property type="match status" value="1"/>
</dbReference>
<dbReference type="EMBL" id="CP009574">
    <property type="protein sequence ID" value="AIT10102.1"/>
    <property type="molecule type" value="Genomic_DNA"/>
</dbReference>
<dbReference type="GO" id="GO:0019239">
    <property type="term" value="F:deaminase activity"/>
    <property type="evidence" value="ECO:0007669"/>
    <property type="project" value="TreeGrafter"/>
</dbReference>
<dbReference type="Pfam" id="PF01042">
    <property type="entry name" value="Ribonuc_L-PSP"/>
    <property type="match status" value="1"/>
</dbReference>
<dbReference type="AlphaFoldDB" id="A0A097ERD1"/>
<dbReference type="eggNOG" id="COG0251">
    <property type="taxonomic scope" value="Bacteria"/>
</dbReference>
<dbReference type="PANTHER" id="PTHR11803:SF39">
    <property type="entry name" value="2-IMINOBUTANOATE_2-IMINOPROPANOATE DEAMINASE"/>
    <property type="match status" value="1"/>
</dbReference>
<dbReference type="Proteomes" id="UP000029672">
    <property type="component" value="Chromosome"/>
</dbReference>
<dbReference type="OrthoDB" id="9803101at2"/>
<name>A0A097ERD1_9GAMM</name>
<dbReference type="HOGENOM" id="CLU_100715_7_3_6"/>
<dbReference type="CDD" id="cd00448">
    <property type="entry name" value="YjgF_YER057c_UK114_family"/>
    <property type="match status" value="1"/>
</dbReference>
<protein>
    <submittedName>
        <fullName evidence="2">Endoribonuclease L-PSP</fullName>
    </submittedName>
</protein>